<feature type="chain" id="PRO_5029735382" description="Wnt inhibitory factor 1" evidence="10">
    <location>
        <begin position="28"/>
        <end position="359"/>
    </location>
</feature>
<dbReference type="SMART" id="SM00469">
    <property type="entry name" value="WIF"/>
    <property type="match status" value="1"/>
</dbReference>
<dbReference type="PROSITE" id="PS50026">
    <property type="entry name" value="EGF_3"/>
    <property type="match status" value="3"/>
</dbReference>
<evidence type="ECO:0000256" key="7">
    <source>
        <dbReference type="ARBA" id="ARBA00023157"/>
    </source>
</evidence>
<keyword evidence="2" id="KW-0217">Developmental protein</keyword>
<dbReference type="PROSITE" id="PS50814">
    <property type="entry name" value="WIF"/>
    <property type="match status" value="1"/>
</dbReference>
<dbReference type="Proteomes" id="UP000002358">
    <property type="component" value="Chromosome 4"/>
</dbReference>
<dbReference type="GO" id="GO:0005576">
    <property type="term" value="C:extracellular region"/>
    <property type="evidence" value="ECO:0007669"/>
    <property type="project" value="UniProtKB-SubCell"/>
</dbReference>
<dbReference type="AlphaFoldDB" id="A0A7M7HGX9"/>
<evidence type="ECO:0000259" key="11">
    <source>
        <dbReference type="PROSITE" id="PS50026"/>
    </source>
</evidence>
<feature type="disulfide bond" evidence="9">
    <location>
        <begin position="343"/>
        <end position="352"/>
    </location>
</feature>
<dbReference type="PANTHER" id="PTHR14949:SF32">
    <property type="entry name" value="WNT INHIBITORY FACTOR 1"/>
    <property type="match status" value="1"/>
</dbReference>
<keyword evidence="14" id="KW-1185">Reference proteome</keyword>
<dbReference type="InterPro" id="IPR000742">
    <property type="entry name" value="EGF"/>
</dbReference>
<dbReference type="OrthoDB" id="10266706at2759"/>
<feature type="disulfide bond" evidence="9">
    <location>
        <begin position="287"/>
        <end position="297"/>
    </location>
</feature>
<evidence type="ECO:0000259" key="12">
    <source>
        <dbReference type="PROSITE" id="PS50814"/>
    </source>
</evidence>
<proteinExistence type="predicted"/>
<keyword evidence="6" id="KW-0677">Repeat</keyword>
<feature type="disulfide bond" evidence="9">
    <location>
        <begin position="305"/>
        <end position="314"/>
    </location>
</feature>
<dbReference type="Gene3D" id="2.10.25.10">
    <property type="entry name" value="Laminin"/>
    <property type="match status" value="4"/>
</dbReference>
<keyword evidence="3" id="KW-0964">Secreted</keyword>
<keyword evidence="5 10" id="KW-0732">Signal</keyword>
<evidence type="ECO:0000256" key="8">
    <source>
        <dbReference type="ARBA" id="ARBA00023180"/>
    </source>
</evidence>
<dbReference type="SMR" id="A0A7M7HGX9"/>
<evidence type="ECO:0000256" key="2">
    <source>
        <dbReference type="ARBA" id="ARBA00022473"/>
    </source>
</evidence>
<evidence type="ECO:0000256" key="3">
    <source>
        <dbReference type="ARBA" id="ARBA00022525"/>
    </source>
</evidence>
<dbReference type="PROSITE" id="PS01186">
    <property type="entry name" value="EGF_2"/>
    <property type="match status" value="3"/>
</dbReference>
<gene>
    <name evidence="13" type="primary">100123012</name>
</gene>
<accession>A0A7M7HGX9</accession>
<keyword evidence="7 9" id="KW-1015">Disulfide bond</keyword>
<evidence type="ECO:0000256" key="1">
    <source>
        <dbReference type="ARBA" id="ARBA00004613"/>
    </source>
</evidence>
<evidence type="ECO:0000256" key="5">
    <source>
        <dbReference type="ARBA" id="ARBA00022729"/>
    </source>
</evidence>
<evidence type="ECO:0008006" key="15">
    <source>
        <dbReference type="Google" id="ProtNLM"/>
    </source>
</evidence>
<dbReference type="EnsemblMetazoa" id="XM_008216617">
    <property type="protein sequence ID" value="XP_008214839"/>
    <property type="gene ID" value="LOC100123012"/>
</dbReference>
<dbReference type="Pfam" id="PF12661">
    <property type="entry name" value="hEGF"/>
    <property type="match status" value="4"/>
</dbReference>
<comment type="caution">
    <text evidence="9">Lacks conserved residue(s) required for the propagation of feature annotation.</text>
</comment>
<evidence type="ECO:0000313" key="13">
    <source>
        <dbReference type="EnsemblMetazoa" id="XP_008214839"/>
    </source>
</evidence>
<feature type="disulfide bond" evidence="9">
    <location>
        <begin position="255"/>
        <end position="265"/>
    </location>
</feature>
<dbReference type="Gene3D" id="2.60.40.2170">
    <property type="entry name" value="Wnt, WIF domain"/>
    <property type="match status" value="1"/>
</dbReference>
<protein>
    <recommendedName>
        <fullName evidence="15">Wnt inhibitory factor 1</fullName>
    </recommendedName>
</protein>
<name>A0A7M7HGX9_NASVI</name>
<sequence length="359" mass="39809">MQRRAGPTLASAALVLIVLLSDYNCEARHRRTGNGHKPDGDMTLWIDRQQIKMFSGVEMEIYAIDEGRVVPYLLDPEFESKLPIIPNEVSYVNFTWKSGVKKYNYDFYLLKSFDESILKTPSITINKKGRVPRRQKEFSVLLPCSGNNSGVAQFSIGLMIETRKNKPLNGTPLRLSLRKECAVRGECVSRAHDHHFSTHTYKPNPGPCPDGYMGPPHCKKALCYPNCMNGGNCTAPGVCSCPPGFQGPYCEGGICTEKCLNGGKCVQKDTCECPKGFFGLRCEFSKCVIPCLNGGKCKGNNICRCPTGFKGNHCEIGRRSPQRSACTKPCRNGTCQPDNTCHCEPGWFGKLCNKNKPWA</sequence>
<keyword evidence="8" id="KW-0325">Glycoprotein</keyword>
<feature type="domain" description="EGF-like" evidence="11">
    <location>
        <begin position="284"/>
        <end position="315"/>
    </location>
</feature>
<feature type="domain" description="EGF-like" evidence="11">
    <location>
        <begin position="322"/>
        <end position="353"/>
    </location>
</feature>
<evidence type="ECO:0000256" key="9">
    <source>
        <dbReference type="PROSITE-ProRule" id="PRU00076"/>
    </source>
</evidence>
<reference evidence="13" key="1">
    <citation type="submission" date="2021-01" db="UniProtKB">
        <authorList>
            <consortium name="EnsemblMetazoa"/>
        </authorList>
    </citation>
    <scope>IDENTIFICATION</scope>
</reference>
<dbReference type="Pfam" id="PF02019">
    <property type="entry name" value="WIF"/>
    <property type="match status" value="1"/>
</dbReference>
<feature type="signal peptide" evidence="10">
    <location>
        <begin position="1"/>
        <end position="27"/>
    </location>
</feature>
<dbReference type="InterPro" id="IPR003306">
    <property type="entry name" value="WIF"/>
</dbReference>
<dbReference type="PROSITE" id="PS00022">
    <property type="entry name" value="EGF_1"/>
    <property type="match status" value="3"/>
</dbReference>
<dbReference type="SMART" id="SM00181">
    <property type="entry name" value="EGF"/>
    <property type="match status" value="4"/>
</dbReference>
<feature type="domain" description="EGF-like" evidence="11">
    <location>
        <begin position="251"/>
        <end position="283"/>
    </location>
</feature>
<dbReference type="InterPro" id="IPR038677">
    <property type="entry name" value="WIF_sf"/>
</dbReference>
<evidence type="ECO:0000256" key="4">
    <source>
        <dbReference type="ARBA" id="ARBA00022536"/>
    </source>
</evidence>
<dbReference type="InParanoid" id="A0A7M7HGX9"/>
<dbReference type="InterPro" id="IPR013032">
    <property type="entry name" value="EGF-like_CS"/>
</dbReference>
<dbReference type="SUPFAM" id="SSF57196">
    <property type="entry name" value="EGF/Laminin"/>
    <property type="match status" value="2"/>
</dbReference>
<dbReference type="InterPro" id="IPR050969">
    <property type="entry name" value="Dev_Signal_Modulators"/>
</dbReference>
<comment type="subcellular location">
    <subcellularLocation>
        <location evidence="1">Secreted</location>
    </subcellularLocation>
</comment>
<dbReference type="GO" id="GO:0009986">
    <property type="term" value="C:cell surface"/>
    <property type="evidence" value="ECO:0007669"/>
    <property type="project" value="TreeGrafter"/>
</dbReference>
<dbReference type="PANTHER" id="PTHR14949">
    <property type="entry name" value="EGF-LIKE-DOMAIN, MULTIPLE 7, 8"/>
    <property type="match status" value="1"/>
</dbReference>
<feature type="domain" description="WIF" evidence="12">
    <location>
        <begin position="44"/>
        <end position="181"/>
    </location>
</feature>
<keyword evidence="4 9" id="KW-0245">EGF-like domain</keyword>
<evidence type="ECO:0000256" key="6">
    <source>
        <dbReference type="ARBA" id="ARBA00022737"/>
    </source>
</evidence>
<evidence type="ECO:0000256" key="10">
    <source>
        <dbReference type="SAM" id="SignalP"/>
    </source>
</evidence>
<organism evidence="13 14">
    <name type="scientific">Nasonia vitripennis</name>
    <name type="common">Parasitic wasp</name>
    <dbReference type="NCBI Taxonomy" id="7425"/>
    <lineage>
        <taxon>Eukaryota</taxon>
        <taxon>Metazoa</taxon>
        <taxon>Ecdysozoa</taxon>
        <taxon>Arthropoda</taxon>
        <taxon>Hexapoda</taxon>
        <taxon>Insecta</taxon>
        <taxon>Pterygota</taxon>
        <taxon>Neoptera</taxon>
        <taxon>Endopterygota</taxon>
        <taxon>Hymenoptera</taxon>
        <taxon>Apocrita</taxon>
        <taxon>Proctotrupomorpha</taxon>
        <taxon>Chalcidoidea</taxon>
        <taxon>Pteromalidae</taxon>
        <taxon>Pteromalinae</taxon>
        <taxon>Nasonia</taxon>
    </lineage>
</organism>
<evidence type="ECO:0000313" key="14">
    <source>
        <dbReference type="Proteomes" id="UP000002358"/>
    </source>
</evidence>
<feature type="disulfide bond" evidence="9">
    <location>
        <begin position="273"/>
        <end position="282"/>
    </location>
</feature>
<dbReference type="GO" id="GO:0005102">
    <property type="term" value="F:signaling receptor binding"/>
    <property type="evidence" value="ECO:0007669"/>
    <property type="project" value="TreeGrafter"/>
</dbReference>